<evidence type="ECO:0000313" key="8">
    <source>
        <dbReference type="Proteomes" id="UP000261500"/>
    </source>
</evidence>
<dbReference type="Proteomes" id="UP000261500">
    <property type="component" value="Unplaced"/>
</dbReference>
<organism evidence="7 8">
    <name type="scientific">Poecilia latipinna</name>
    <name type="common">sailfin molly</name>
    <dbReference type="NCBI Taxonomy" id="48699"/>
    <lineage>
        <taxon>Eukaryota</taxon>
        <taxon>Metazoa</taxon>
        <taxon>Chordata</taxon>
        <taxon>Craniata</taxon>
        <taxon>Vertebrata</taxon>
        <taxon>Euteleostomi</taxon>
        <taxon>Actinopterygii</taxon>
        <taxon>Neopterygii</taxon>
        <taxon>Teleostei</taxon>
        <taxon>Neoteleostei</taxon>
        <taxon>Acanthomorphata</taxon>
        <taxon>Ovalentaria</taxon>
        <taxon>Atherinomorphae</taxon>
        <taxon>Cyprinodontiformes</taxon>
        <taxon>Poeciliidae</taxon>
        <taxon>Poeciliinae</taxon>
        <taxon>Poecilia</taxon>
    </lineage>
</organism>
<reference evidence="7" key="2">
    <citation type="submission" date="2025-09" db="UniProtKB">
        <authorList>
            <consortium name="Ensembl"/>
        </authorList>
    </citation>
    <scope>IDENTIFICATION</scope>
</reference>
<dbReference type="AlphaFoldDB" id="A0A3B3VMC8"/>
<evidence type="ECO:0000256" key="5">
    <source>
        <dbReference type="ARBA" id="ARBA00022842"/>
    </source>
</evidence>
<comment type="subcellular location">
    <subcellularLocation>
        <location evidence="1">Membrane</location>
        <topology evidence="1">Multi-pass membrane protein</topology>
    </subcellularLocation>
</comment>
<dbReference type="GeneTree" id="ENSGT00940000155941"/>
<sequence>AKGKFEFICDQQGGGADRWTEQQQAAGKDPLGKKIHRNLAFTGYLSTYLLSAGESVPVTKTSLPSSGDEAARRYSMEEHKRHTLFCGTHVIQTRFYTGELVKAVVIRTGEVPLLLLCRSLDIITITVPPALPAAMTAGIVYAQQRLKRVGIFCISPQRINMCGQLNLVCFDKVIHSNKTTSHFTSRFFSVVSKHLPCC</sequence>
<protein>
    <submittedName>
        <fullName evidence="7">ATPase 13A3</fullName>
    </submittedName>
</protein>
<dbReference type="InterPro" id="IPR023298">
    <property type="entry name" value="ATPase_P-typ_TM_dom_sf"/>
</dbReference>
<accession>A0A3B3VMC8</accession>
<evidence type="ECO:0000256" key="6">
    <source>
        <dbReference type="ARBA" id="ARBA00022967"/>
    </source>
</evidence>
<dbReference type="GO" id="GO:0031902">
    <property type="term" value="C:late endosome membrane"/>
    <property type="evidence" value="ECO:0007669"/>
    <property type="project" value="TreeGrafter"/>
</dbReference>
<dbReference type="InterPro" id="IPR006544">
    <property type="entry name" value="P-type_TPase_V"/>
</dbReference>
<dbReference type="PANTHER" id="PTHR45630:SF12">
    <property type="entry name" value="POLYAMINE-TRANSPORTING ATPASE 13A3"/>
    <property type="match status" value="1"/>
</dbReference>
<proteinExistence type="predicted"/>
<evidence type="ECO:0000256" key="2">
    <source>
        <dbReference type="ARBA" id="ARBA00022723"/>
    </source>
</evidence>
<dbReference type="GO" id="GO:0046872">
    <property type="term" value="F:metal ion binding"/>
    <property type="evidence" value="ECO:0007669"/>
    <property type="project" value="UniProtKB-KW"/>
</dbReference>
<dbReference type="Gene3D" id="2.70.150.10">
    <property type="entry name" value="Calcium-transporting ATPase, cytoplasmic transduction domain A"/>
    <property type="match status" value="1"/>
</dbReference>
<keyword evidence="8" id="KW-1185">Reference proteome</keyword>
<evidence type="ECO:0000256" key="1">
    <source>
        <dbReference type="ARBA" id="ARBA00004141"/>
    </source>
</evidence>
<keyword evidence="5" id="KW-0460">Magnesium</keyword>
<keyword evidence="6" id="KW-1278">Translocase</keyword>
<dbReference type="GO" id="GO:0015203">
    <property type="term" value="F:polyamine transmembrane transporter activity"/>
    <property type="evidence" value="ECO:0007669"/>
    <property type="project" value="TreeGrafter"/>
</dbReference>
<dbReference type="GO" id="GO:0005524">
    <property type="term" value="F:ATP binding"/>
    <property type="evidence" value="ECO:0007669"/>
    <property type="project" value="UniProtKB-KW"/>
</dbReference>
<dbReference type="SUPFAM" id="SSF81665">
    <property type="entry name" value="Calcium ATPase, transmembrane domain M"/>
    <property type="match status" value="1"/>
</dbReference>
<evidence type="ECO:0000313" key="7">
    <source>
        <dbReference type="Ensembl" id="ENSPLAP00000026062.1"/>
    </source>
</evidence>
<dbReference type="GO" id="GO:0019829">
    <property type="term" value="F:ATPase-coupled monoatomic cation transmembrane transporter activity"/>
    <property type="evidence" value="ECO:0007669"/>
    <property type="project" value="TreeGrafter"/>
</dbReference>
<evidence type="ECO:0000256" key="3">
    <source>
        <dbReference type="ARBA" id="ARBA00022741"/>
    </source>
</evidence>
<evidence type="ECO:0000256" key="4">
    <source>
        <dbReference type="ARBA" id="ARBA00022840"/>
    </source>
</evidence>
<dbReference type="PANTHER" id="PTHR45630">
    <property type="entry name" value="CATION-TRANSPORTING ATPASE-RELATED"/>
    <property type="match status" value="1"/>
</dbReference>
<gene>
    <name evidence="7" type="primary">ATP13A3</name>
</gene>
<dbReference type="GO" id="GO:0006874">
    <property type="term" value="P:intracellular calcium ion homeostasis"/>
    <property type="evidence" value="ECO:0007669"/>
    <property type="project" value="TreeGrafter"/>
</dbReference>
<dbReference type="GO" id="GO:0140358">
    <property type="term" value="F:P-type transmembrane transporter activity"/>
    <property type="evidence" value="ECO:0007669"/>
    <property type="project" value="InterPro"/>
</dbReference>
<dbReference type="Ensembl" id="ENSPLAT00000028871.1">
    <property type="protein sequence ID" value="ENSPLAP00000026062.1"/>
    <property type="gene ID" value="ENSPLAG00000013592.1"/>
</dbReference>
<keyword evidence="4" id="KW-0067">ATP-binding</keyword>
<keyword evidence="2" id="KW-0479">Metal-binding</keyword>
<reference evidence="7" key="1">
    <citation type="submission" date="2025-08" db="UniProtKB">
        <authorList>
            <consortium name="Ensembl"/>
        </authorList>
    </citation>
    <scope>IDENTIFICATION</scope>
</reference>
<keyword evidence="3" id="KW-0547">Nucleotide-binding</keyword>
<name>A0A3B3VMC8_9TELE</name>